<accession>A0A5J9UTR3</accession>
<evidence type="ECO:0000313" key="3">
    <source>
        <dbReference type="Proteomes" id="UP000324897"/>
    </source>
</evidence>
<evidence type="ECO:0000256" key="1">
    <source>
        <dbReference type="SAM" id="MobiDB-lite"/>
    </source>
</evidence>
<dbReference type="Proteomes" id="UP000324897">
    <property type="component" value="Chromosome 2"/>
</dbReference>
<dbReference type="AlphaFoldDB" id="A0A5J9UTR3"/>
<dbReference type="Gramene" id="TVU26668">
    <property type="protein sequence ID" value="TVU26668"/>
    <property type="gene ID" value="EJB05_29223"/>
</dbReference>
<feature type="compositionally biased region" description="Basic residues" evidence="1">
    <location>
        <begin position="89"/>
        <end position="110"/>
    </location>
</feature>
<name>A0A5J9UTR3_9POAL</name>
<protein>
    <submittedName>
        <fullName evidence="2">Uncharacterized protein</fullName>
    </submittedName>
</protein>
<feature type="region of interest" description="Disordered" evidence="1">
    <location>
        <begin position="1"/>
        <end position="123"/>
    </location>
</feature>
<proteinExistence type="predicted"/>
<comment type="caution">
    <text evidence="2">The sequence shown here is derived from an EMBL/GenBank/DDBJ whole genome shotgun (WGS) entry which is preliminary data.</text>
</comment>
<keyword evidence="3" id="KW-1185">Reference proteome</keyword>
<feature type="non-terminal residue" evidence="2">
    <location>
        <position position="1"/>
    </location>
</feature>
<dbReference type="EMBL" id="RWGY01000013">
    <property type="protein sequence ID" value="TVU26668.1"/>
    <property type="molecule type" value="Genomic_DNA"/>
</dbReference>
<organism evidence="2 3">
    <name type="scientific">Eragrostis curvula</name>
    <name type="common">weeping love grass</name>
    <dbReference type="NCBI Taxonomy" id="38414"/>
    <lineage>
        <taxon>Eukaryota</taxon>
        <taxon>Viridiplantae</taxon>
        <taxon>Streptophyta</taxon>
        <taxon>Embryophyta</taxon>
        <taxon>Tracheophyta</taxon>
        <taxon>Spermatophyta</taxon>
        <taxon>Magnoliopsida</taxon>
        <taxon>Liliopsida</taxon>
        <taxon>Poales</taxon>
        <taxon>Poaceae</taxon>
        <taxon>PACMAD clade</taxon>
        <taxon>Chloridoideae</taxon>
        <taxon>Eragrostideae</taxon>
        <taxon>Eragrostidinae</taxon>
        <taxon>Eragrostis</taxon>
    </lineage>
</organism>
<evidence type="ECO:0000313" key="2">
    <source>
        <dbReference type="EMBL" id="TVU26668.1"/>
    </source>
</evidence>
<reference evidence="2 3" key="1">
    <citation type="journal article" date="2019" name="Sci. Rep.">
        <title>A high-quality genome of Eragrostis curvula grass provides insights into Poaceae evolution and supports new strategies to enhance forage quality.</title>
        <authorList>
            <person name="Carballo J."/>
            <person name="Santos B.A.C.M."/>
            <person name="Zappacosta D."/>
            <person name="Garbus I."/>
            <person name="Selva J.P."/>
            <person name="Gallo C.A."/>
            <person name="Diaz A."/>
            <person name="Albertini E."/>
            <person name="Caccamo M."/>
            <person name="Echenique V."/>
        </authorList>
    </citation>
    <scope>NUCLEOTIDE SEQUENCE [LARGE SCALE GENOMIC DNA]</scope>
    <source>
        <strain evidence="3">cv. Victoria</strain>
        <tissue evidence="2">Leaf</tissue>
    </source>
</reference>
<sequence>MRHHLQPPAGLAPSSLCNVPAHRHSVPPPWPRRARVSPELHAGAPARSSGETLARRGRRLPAPSPRPLPRRRRLPRPRPNPGPTAICRRPLRRRPRRLRLRRLSRHHRRAGLPPPASPLYVRRTPVTPNPGTLTPIPNANLAGESPELGKKHGGHAGVRDGGCCSFTKIRVNCRGSTYSMDAGNLFDEMPTRPQRVDGNLATLSKASNCLVCYPITEKKRTATRESGLPPPFHGFCNFQIRLVRLHFLHGAKHHFLILLRDFQQFLQQNKHQVYFVPSLASGFKI</sequence>
<gene>
    <name evidence="2" type="ORF">EJB05_29223</name>
</gene>